<dbReference type="Proteomes" id="UP000289738">
    <property type="component" value="Chromosome A05"/>
</dbReference>
<accession>A0A445CY39</accession>
<organism evidence="1 2">
    <name type="scientific">Arachis hypogaea</name>
    <name type="common">Peanut</name>
    <dbReference type="NCBI Taxonomy" id="3818"/>
    <lineage>
        <taxon>Eukaryota</taxon>
        <taxon>Viridiplantae</taxon>
        <taxon>Streptophyta</taxon>
        <taxon>Embryophyta</taxon>
        <taxon>Tracheophyta</taxon>
        <taxon>Spermatophyta</taxon>
        <taxon>Magnoliopsida</taxon>
        <taxon>eudicotyledons</taxon>
        <taxon>Gunneridae</taxon>
        <taxon>Pentapetalae</taxon>
        <taxon>rosids</taxon>
        <taxon>fabids</taxon>
        <taxon>Fabales</taxon>
        <taxon>Fabaceae</taxon>
        <taxon>Papilionoideae</taxon>
        <taxon>50 kb inversion clade</taxon>
        <taxon>dalbergioids sensu lato</taxon>
        <taxon>Dalbergieae</taxon>
        <taxon>Pterocarpus clade</taxon>
        <taxon>Arachis</taxon>
    </lineage>
</organism>
<dbReference type="AlphaFoldDB" id="A0A445CY39"/>
<evidence type="ECO:0000313" key="2">
    <source>
        <dbReference type="Proteomes" id="UP000289738"/>
    </source>
</evidence>
<dbReference type="EMBL" id="SDMP01000005">
    <property type="protein sequence ID" value="RYR55839.1"/>
    <property type="molecule type" value="Genomic_DNA"/>
</dbReference>
<comment type="caution">
    <text evidence="1">The sequence shown here is derived from an EMBL/GenBank/DDBJ whole genome shotgun (WGS) entry which is preliminary data.</text>
</comment>
<protein>
    <submittedName>
        <fullName evidence="1">Uncharacterized protein</fullName>
    </submittedName>
</protein>
<name>A0A445CY39_ARAHY</name>
<sequence length="84" mass="9313">MELWIFNELLINLPEKIVRVKNLNNNCTDEGVAGQDVYMGRAPSSQSYSHSLITTYLLTLPSFPSFCTIHYHSSSSPSSSSSLS</sequence>
<reference evidence="1 2" key="1">
    <citation type="submission" date="2019-01" db="EMBL/GenBank/DDBJ databases">
        <title>Sequencing of cultivated peanut Arachis hypogaea provides insights into genome evolution and oil improvement.</title>
        <authorList>
            <person name="Chen X."/>
        </authorList>
    </citation>
    <scope>NUCLEOTIDE SEQUENCE [LARGE SCALE GENOMIC DNA]</scope>
    <source>
        <strain evidence="2">cv. Fuhuasheng</strain>
        <tissue evidence="1">Leaves</tissue>
    </source>
</reference>
<gene>
    <name evidence="1" type="ORF">Ahy_A05g021703</name>
</gene>
<keyword evidence="2" id="KW-1185">Reference proteome</keyword>
<proteinExistence type="predicted"/>
<evidence type="ECO:0000313" key="1">
    <source>
        <dbReference type="EMBL" id="RYR55839.1"/>
    </source>
</evidence>